<dbReference type="InterPro" id="IPR020019">
    <property type="entry name" value="AcTrfase_PglD-like"/>
</dbReference>
<evidence type="ECO:0000256" key="1">
    <source>
        <dbReference type="ARBA" id="ARBA00007274"/>
    </source>
</evidence>
<keyword evidence="8" id="KW-1185">Reference proteome</keyword>
<protein>
    <submittedName>
        <fullName evidence="7">Acetyltransferase</fullName>
    </submittedName>
</protein>
<dbReference type="InterPro" id="IPR050179">
    <property type="entry name" value="Trans_hexapeptide_repeat"/>
</dbReference>
<name>A0AAP2GLV0_9BACT</name>
<accession>A0AAP2GLV0</accession>
<evidence type="ECO:0000256" key="3">
    <source>
        <dbReference type="ARBA" id="ARBA00022737"/>
    </source>
</evidence>
<evidence type="ECO:0000259" key="6">
    <source>
        <dbReference type="Pfam" id="PF17836"/>
    </source>
</evidence>
<evidence type="ECO:0000256" key="2">
    <source>
        <dbReference type="ARBA" id="ARBA00022679"/>
    </source>
</evidence>
<feature type="site" description="Increases basicity of active site His" evidence="4">
    <location>
        <position position="142"/>
    </location>
</feature>
<dbReference type="Gene3D" id="2.160.10.10">
    <property type="entry name" value="Hexapeptide repeat proteins"/>
    <property type="match status" value="1"/>
</dbReference>
<dbReference type="PANTHER" id="PTHR43300:SF7">
    <property type="entry name" value="UDP-N-ACETYLBACILLOSAMINE N-ACETYLTRANSFERASE"/>
    <property type="match status" value="1"/>
</dbReference>
<proteinExistence type="inferred from homology"/>
<dbReference type="Pfam" id="PF17836">
    <property type="entry name" value="PglD_N"/>
    <property type="match status" value="1"/>
</dbReference>
<gene>
    <name evidence="7" type="ORF">KK083_26715</name>
</gene>
<dbReference type="SUPFAM" id="SSF51161">
    <property type="entry name" value="Trimeric LpxA-like enzymes"/>
    <property type="match status" value="1"/>
</dbReference>
<dbReference type="GO" id="GO:0016740">
    <property type="term" value="F:transferase activity"/>
    <property type="evidence" value="ECO:0007669"/>
    <property type="project" value="UniProtKB-KW"/>
</dbReference>
<evidence type="ECO:0000256" key="5">
    <source>
        <dbReference type="PIRSR" id="PIRSR620019-2"/>
    </source>
</evidence>
<dbReference type="InterPro" id="IPR011004">
    <property type="entry name" value="Trimer_LpxA-like_sf"/>
</dbReference>
<feature type="binding site" evidence="5">
    <location>
        <position position="171"/>
    </location>
    <ligand>
        <name>acetyl-CoA</name>
        <dbReference type="ChEBI" id="CHEBI:57288"/>
    </ligand>
</feature>
<dbReference type="InterPro" id="IPR018357">
    <property type="entry name" value="Hexapep_transf_CS"/>
</dbReference>
<dbReference type="PROSITE" id="PS00101">
    <property type="entry name" value="HEXAPEP_TRANSFERASES"/>
    <property type="match status" value="1"/>
</dbReference>
<dbReference type="PANTHER" id="PTHR43300">
    <property type="entry name" value="ACETYLTRANSFERASE"/>
    <property type="match status" value="1"/>
</dbReference>
<dbReference type="EMBL" id="JAHESF010000042">
    <property type="protein sequence ID" value="MBT1700509.1"/>
    <property type="molecule type" value="Genomic_DNA"/>
</dbReference>
<keyword evidence="3" id="KW-0677">Repeat</keyword>
<dbReference type="InterPro" id="IPR041561">
    <property type="entry name" value="PglD_N"/>
</dbReference>
<feature type="active site" description="Proton acceptor" evidence="4">
    <location>
        <position position="141"/>
    </location>
</feature>
<evidence type="ECO:0000313" key="8">
    <source>
        <dbReference type="Proteomes" id="UP001319200"/>
    </source>
</evidence>
<feature type="domain" description="PglD N-terminal" evidence="6">
    <location>
        <begin position="3"/>
        <end position="86"/>
    </location>
</feature>
<dbReference type="AlphaFoldDB" id="A0AAP2GLV0"/>
<evidence type="ECO:0000256" key="4">
    <source>
        <dbReference type="PIRSR" id="PIRSR620019-1"/>
    </source>
</evidence>
<dbReference type="Proteomes" id="UP001319200">
    <property type="component" value="Unassembled WGS sequence"/>
</dbReference>
<sequence length="217" mass="23409">MEVIIIGAGGHAAEIDEYIAFAGFDRSKTPAFKVAGFIDDNPASYARYKLSAPFLGSIREHVIQKDKQYVMGIANLAYRRPIVERFLAEGARFATVIHPVAYVSPSAKIGTGVVIAPYVNIGPNVEVGDFTLLNARVSLGHDSAVGQHNFISPNVSFSGFTKVGDDNLFGINSATIPGITVGNRNKIAAGMVLDKSVEDDTVVFYRFKEKVIATQKI</sequence>
<comment type="caution">
    <text evidence="7">The sequence shown here is derived from an EMBL/GenBank/DDBJ whole genome shotgun (WGS) entry which is preliminary data.</text>
</comment>
<evidence type="ECO:0000313" key="7">
    <source>
        <dbReference type="EMBL" id="MBT1700509.1"/>
    </source>
</evidence>
<comment type="similarity">
    <text evidence="1">Belongs to the transferase hexapeptide repeat family.</text>
</comment>
<keyword evidence="2" id="KW-0808">Transferase</keyword>
<dbReference type="RefSeq" id="WP_254169199.1">
    <property type="nucleotide sequence ID" value="NZ_JAHESF010000042.1"/>
</dbReference>
<dbReference type="Gene3D" id="3.40.50.20">
    <property type="match status" value="1"/>
</dbReference>
<reference evidence="7 8" key="1">
    <citation type="submission" date="2021-05" db="EMBL/GenBank/DDBJ databases">
        <title>A Polyphasic approach of four new species of the genus Ohtaekwangia: Ohtaekwangia histidinii sp. nov., Ohtaekwangia cretensis sp. nov., Ohtaekwangia indiensis sp. nov., Ohtaekwangia reichenbachii sp. nov. from diverse environment.</title>
        <authorList>
            <person name="Octaviana S."/>
        </authorList>
    </citation>
    <scope>NUCLEOTIDE SEQUENCE [LARGE SCALE GENOMIC DNA]</scope>
    <source>
        <strain evidence="7 8">PWU4</strain>
    </source>
</reference>
<dbReference type="CDD" id="cd03360">
    <property type="entry name" value="LbH_AT_putative"/>
    <property type="match status" value="1"/>
</dbReference>
<organism evidence="7 8">
    <name type="scientific">Chryseosolibacter histidini</name>
    <dbReference type="NCBI Taxonomy" id="2782349"/>
    <lineage>
        <taxon>Bacteria</taxon>
        <taxon>Pseudomonadati</taxon>
        <taxon>Bacteroidota</taxon>
        <taxon>Cytophagia</taxon>
        <taxon>Cytophagales</taxon>
        <taxon>Chryseotaleaceae</taxon>
        <taxon>Chryseosolibacter</taxon>
    </lineage>
</organism>